<dbReference type="InterPro" id="IPR001753">
    <property type="entry name" value="Enoyl-CoA_hydra/iso"/>
</dbReference>
<evidence type="ECO:0000256" key="1">
    <source>
        <dbReference type="ARBA" id="ARBA00005254"/>
    </source>
</evidence>
<comment type="caution">
    <text evidence="3">The sequence shown here is derived from an EMBL/GenBank/DDBJ whole genome shotgun (WGS) entry which is preliminary data.</text>
</comment>
<dbReference type="Gene3D" id="1.10.12.10">
    <property type="entry name" value="Lyase 2-enoyl-coa Hydratase, Chain A, domain 2"/>
    <property type="match status" value="1"/>
</dbReference>
<name>A0AAE3NCL9_9BURK</name>
<dbReference type="RefSeq" id="WP_271430404.1">
    <property type="nucleotide sequence ID" value="NZ_JAQIPB010000014.1"/>
</dbReference>
<comment type="similarity">
    <text evidence="1 2">Belongs to the enoyl-CoA hydratase/isomerase family.</text>
</comment>
<accession>A0AAE3NCL9</accession>
<gene>
    <name evidence="3" type="ORF">PGB34_22765</name>
</gene>
<keyword evidence="4" id="KW-1185">Reference proteome</keyword>
<organism evidence="3 4">
    <name type="scientific">Xenophilus arseniciresistens</name>
    <dbReference type="NCBI Taxonomy" id="1283306"/>
    <lineage>
        <taxon>Bacteria</taxon>
        <taxon>Pseudomonadati</taxon>
        <taxon>Pseudomonadota</taxon>
        <taxon>Betaproteobacteria</taxon>
        <taxon>Burkholderiales</taxon>
        <taxon>Comamonadaceae</taxon>
        <taxon>Xenophilus</taxon>
    </lineage>
</organism>
<dbReference type="Proteomes" id="UP001212602">
    <property type="component" value="Unassembled WGS sequence"/>
</dbReference>
<proteinExistence type="inferred from homology"/>
<dbReference type="PROSITE" id="PS00166">
    <property type="entry name" value="ENOYL_COA_HYDRATASE"/>
    <property type="match status" value="1"/>
</dbReference>
<reference evidence="3" key="1">
    <citation type="submission" date="2023-01" db="EMBL/GenBank/DDBJ databases">
        <title>Xenophilus mangrovi sp. nov., isolated from soil of Mangrove nature reserve.</title>
        <authorList>
            <person name="Xu S."/>
            <person name="Liu Z."/>
            <person name="Xu Y."/>
        </authorList>
    </citation>
    <scope>NUCLEOTIDE SEQUENCE</scope>
    <source>
        <strain evidence="3">YW8</strain>
    </source>
</reference>
<dbReference type="SUPFAM" id="SSF52096">
    <property type="entry name" value="ClpP/crotonase"/>
    <property type="match status" value="1"/>
</dbReference>
<dbReference type="EMBL" id="JAQIPB010000014">
    <property type="protein sequence ID" value="MDA7419206.1"/>
    <property type="molecule type" value="Genomic_DNA"/>
</dbReference>
<dbReference type="GO" id="GO:0003824">
    <property type="term" value="F:catalytic activity"/>
    <property type="evidence" value="ECO:0007669"/>
    <property type="project" value="InterPro"/>
</dbReference>
<dbReference type="PANTHER" id="PTHR43802">
    <property type="entry name" value="ENOYL-COA HYDRATASE"/>
    <property type="match status" value="1"/>
</dbReference>
<dbReference type="CDD" id="cd06558">
    <property type="entry name" value="crotonase-like"/>
    <property type="match status" value="1"/>
</dbReference>
<evidence type="ECO:0000313" key="4">
    <source>
        <dbReference type="Proteomes" id="UP001212602"/>
    </source>
</evidence>
<dbReference type="Pfam" id="PF00378">
    <property type="entry name" value="ECH_1"/>
    <property type="match status" value="1"/>
</dbReference>
<protein>
    <submittedName>
        <fullName evidence="3">Enoyl-CoA hydratase/isomerase family protein</fullName>
    </submittedName>
</protein>
<evidence type="ECO:0000256" key="2">
    <source>
        <dbReference type="RuleBase" id="RU003707"/>
    </source>
</evidence>
<dbReference type="PANTHER" id="PTHR43802:SF1">
    <property type="entry name" value="IP11341P-RELATED"/>
    <property type="match status" value="1"/>
</dbReference>
<dbReference type="InterPro" id="IPR014748">
    <property type="entry name" value="Enoyl-CoA_hydra_C"/>
</dbReference>
<dbReference type="InterPro" id="IPR029045">
    <property type="entry name" value="ClpP/crotonase-like_dom_sf"/>
</dbReference>
<dbReference type="InterPro" id="IPR018376">
    <property type="entry name" value="Enoyl-CoA_hyd/isom_CS"/>
</dbReference>
<evidence type="ECO:0000313" key="3">
    <source>
        <dbReference type="EMBL" id="MDA7419206.1"/>
    </source>
</evidence>
<sequence>MAADSVQLRVEEGVAVLTLNRPGAKNAIDAATTDALTAALRALRNDDRARAVVLTGDGGDFCAGGDVKGMADGGSRTVEQRREGMARYAELARALMGLDKPLIAAVDGVAFGAGLSMALYADLVLVSTRARMAMVFHRIGLVPDVGAWYQLPRVVGLQRAKELIYSAREFGAQEALDMGLALEVLAPDALMPRAMALAASLAGASSTAFALSKSALGATPQSDFETVLAMEASAQAIASSSAYFREAIRRFAAKEPAQFRWPAKDSDT</sequence>
<dbReference type="AlphaFoldDB" id="A0AAE3NCL9"/>
<dbReference type="Gene3D" id="3.90.226.10">
    <property type="entry name" value="2-enoyl-CoA Hydratase, Chain A, domain 1"/>
    <property type="match status" value="1"/>
</dbReference>